<accession>A0A646FHT1</accession>
<dbReference type="RefSeq" id="WP_153083595.1">
    <property type="nucleotide sequence ID" value="NZ_VZCS01000119.1"/>
</dbReference>
<comment type="caution">
    <text evidence="1">The sequence shown here is derived from an EMBL/GenBank/DDBJ whole genome shotgun (WGS) entry which is preliminary data.</text>
</comment>
<dbReference type="EMBL" id="VZCX01000002">
    <property type="protein sequence ID" value="MQM94702.1"/>
    <property type="molecule type" value="Genomic_DNA"/>
</dbReference>
<protein>
    <submittedName>
        <fullName evidence="1">Uncharacterized protein</fullName>
    </submittedName>
</protein>
<sequence length="350" mass="40333">MDYNMNKRTFKKFMSFLIGFAWLTTCISVSSCSEFNIGEYELTGDVSELIPKSAYNLEKQNSVSSDGATYLFYAPKMSSNFELWNLSIKSVDYYIDNKLTKTSTEEPYDFYINLSELPEGDHTLLAKICVCGKKCDDTYLEVTDNFMAFPSSVQLYKDIFIDYNFINEGEKFVITPILNELRSSPGCQIDKVEYYWDNKLAATKTQAPYTWDSQIVTDKEPHDWRVYVRYSFNGKNESSYNYGFSNYRTLKEDNHFTVWNVMSGRNDFSLGESIPSIIKSYRGKNFKDKVSAKLYFDDTLIAETSSFPFKNEFKLTNQSIGIHKMKCAITVTSGNQKTTSYDEKSIVVTP</sequence>
<gene>
    <name evidence="1" type="ORF">F7D96_00065</name>
</gene>
<organism evidence="1">
    <name type="scientific">Segatella copri</name>
    <dbReference type="NCBI Taxonomy" id="165179"/>
    <lineage>
        <taxon>Bacteria</taxon>
        <taxon>Pseudomonadati</taxon>
        <taxon>Bacteroidota</taxon>
        <taxon>Bacteroidia</taxon>
        <taxon>Bacteroidales</taxon>
        <taxon>Prevotellaceae</taxon>
        <taxon>Segatella</taxon>
    </lineage>
</organism>
<dbReference type="Proteomes" id="UP001193463">
    <property type="component" value="Unassembled WGS sequence"/>
</dbReference>
<dbReference type="AlphaFoldDB" id="A0A646FHT1"/>
<evidence type="ECO:0000313" key="1">
    <source>
        <dbReference type="EMBL" id="MQM94702.1"/>
    </source>
</evidence>
<dbReference type="Pfam" id="PF17957">
    <property type="entry name" value="Big_7"/>
    <property type="match status" value="1"/>
</dbReference>
<reference evidence="1" key="1">
    <citation type="submission" date="2019-09" db="EMBL/GenBank/DDBJ databases">
        <title>Distinct polysaccharide growth profiles of human intestinal Prevotella copri isolates.</title>
        <authorList>
            <person name="Fehlner-Peach H."/>
            <person name="Magnabosco C."/>
            <person name="Raghavan V."/>
            <person name="Scher J.U."/>
            <person name="Tett A."/>
            <person name="Cox L.M."/>
            <person name="Gottsegen C."/>
            <person name="Watters A."/>
            <person name="Wiltshire- Gordon J.D."/>
            <person name="Segata N."/>
            <person name="Bonneau R."/>
            <person name="Littman D.R."/>
        </authorList>
    </citation>
    <scope>NUCLEOTIDE SEQUENCE</scope>
    <source>
        <strain evidence="1">IAQ1183</strain>
    </source>
</reference>
<dbReference type="PROSITE" id="PS51257">
    <property type="entry name" value="PROKAR_LIPOPROTEIN"/>
    <property type="match status" value="1"/>
</dbReference>
<name>A0A646FHT1_9BACT</name>
<proteinExistence type="predicted"/>